<dbReference type="AlphaFoldDB" id="A0A914XKB3"/>
<keyword evidence="1" id="KW-1185">Reference proteome</keyword>
<organism evidence="1 2">
    <name type="scientific">Plectus sambesii</name>
    <dbReference type="NCBI Taxonomy" id="2011161"/>
    <lineage>
        <taxon>Eukaryota</taxon>
        <taxon>Metazoa</taxon>
        <taxon>Ecdysozoa</taxon>
        <taxon>Nematoda</taxon>
        <taxon>Chromadorea</taxon>
        <taxon>Plectida</taxon>
        <taxon>Plectina</taxon>
        <taxon>Plectoidea</taxon>
        <taxon>Plectidae</taxon>
        <taxon>Plectus</taxon>
    </lineage>
</organism>
<reference evidence="2" key="1">
    <citation type="submission" date="2022-11" db="UniProtKB">
        <authorList>
            <consortium name="WormBaseParasite"/>
        </authorList>
    </citation>
    <scope>IDENTIFICATION</scope>
</reference>
<name>A0A914XKB3_9BILA</name>
<sequence length="151" mass="18340">METWFGGLLPQDLMAHLYQLILTADQFTLSMALMDPYYLQMMKEGYSDLMESHYQLMRVENLWVWMDLHYQQMMMEIWFGGLLQQDLMAHHFQQIQMADLFTLFMAPMDLHYLQMMKEGYLDLMESHYQLMRVVSLWEQMVPPCRQMIMEI</sequence>
<protein>
    <submittedName>
        <fullName evidence="2">Uncharacterized protein</fullName>
    </submittedName>
</protein>
<evidence type="ECO:0000313" key="1">
    <source>
        <dbReference type="Proteomes" id="UP000887566"/>
    </source>
</evidence>
<evidence type="ECO:0000313" key="2">
    <source>
        <dbReference type="WBParaSite" id="PSAMB.scaffold8231size6471.g31203.t1"/>
    </source>
</evidence>
<proteinExistence type="predicted"/>
<accession>A0A914XKB3</accession>
<dbReference type="WBParaSite" id="PSAMB.scaffold8231size6471.g31203.t1">
    <property type="protein sequence ID" value="PSAMB.scaffold8231size6471.g31203.t1"/>
    <property type="gene ID" value="PSAMB.scaffold8231size6471.g31203"/>
</dbReference>
<dbReference type="Proteomes" id="UP000887566">
    <property type="component" value="Unplaced"/>
</dbReference>